<sequence>MSRGTGTDRPAGTGKATGTGTGTSAHLGMGEAAALPPPHPRTYEVTQARVLRSEWHKLWSVRSTWITLLTASTLTLAIGLTMGATYETEGDDAGLDTVIMTLIGIQLAQLAYVVLGILVTAGEYGTGMVRASMTAVPRRLPVLWAKAAVFAAVVLAIALATAFATFLGAQLFLAGTGQEASLGDPGRPRR</sequence>
<dbReference type="EMBL" id="BAAAKV010000009">
    <property type="protein sequence ID" value="GAA1159573.1"/>
    <property type="molecule type" value="Genomic_DNA"/>
</dbReference>
<evidence type="ECO:0000313" key="4">
    <source>
        <dbReference type="Proteomes" id="UP001501371"/>
    </source>
</evidence>
<reference evidence="4" key="1">
    <citation type="journal article" date="2019" name="Int. J. Syst. Evol. Microbiol.">
        <title>The Global Catalogue of Microorganisms (GCM) 10K type strain sequencing project: providing services to taxonomists for standard genome sequencing and annotation.</title>
        <authorList>
            <consortium name="The Broad Institute Genomics Platform"/>
            <consortium name="The Broad Institute Genome Sequencing Center for Infectious Disease"/>
            <person name="Wu L."/>
            <person name="Ma J."/>
        </authorList>
    </citation>
    <scope>NUCLEOTIDE SEQUENCE [LARGE SCALE GENOMIC DNA]</scope>
    <source>
        <strain evidence="4">JCM 12696</strain>
    </source>
</reference>
<organism evidence="3 4">
    <name type="scientific">Streptomyces hebeiensis</name>
    <dbReference type="NCBI Taxonomy" id="229486"/>
    <lineage>
        <taxon>Bacteria</taxon>
        <taxon>Bacillati</taxon>
        <taxon>Actinomycetota</taxon>
        <taxon>Actinomycetes</taxon>
        <taxon>Kitasatosporales</taxon>
        <taxon>Streptomycetaceae</taxon>
        <taxon>Streptomyces</taxon>
    </lineage>
</organism>
<keyword evidence="4" id="KW-1185">Reference proteome</keyword>
<gene>
    <name evidence="3" type="ORF">GCM10009654_14680</name>
</gene>
<accession>A0ABP4F9U4</accession>
<evidence type="ECO:0008006" key="5">
    <source>
        <dbReference type="Google" id="ProtNLM"/>
    </source>
</evidence>
<protein>
    <recommendedName>
        <fullName evidence="5">ABC transporter permease</fullName>
    </recommendedName>
</protein>
<keyword evidence="2" id="KW-0472">Membrane</keyword>
<feature type="region of interest" description="Disordered" evidence="1">
    <location>
        <begin position="1"/>
        <end position="40"/>
    </location>
</feature>
<evidence type="ECO:0000313" key="3">
    <source>
        <dbReference type="EMBL" id="GAA1159573.1"/>
    </source>
</evidence>
<comment type="caution">
    <text evidence="3">The sequence shown here is derived from an EMBL/GenBank/DDBJ whole genome shotgun (WGS) entry which is preliminary data.</text>
</comment>
<feature type="transmembrane region" description="Helical" evidence="2">
    <location>
        <begin position="98"/>
        <end position="122"/>
    </location>
</feature>
<evidence type="ECO:0000256" key="1">
    <source>
        <dbReference type="SAM" id="MobiDB-lite"/>
    </source>
</evidence>
<evidence type="ECO:0000256" key="2">
    <source>
        <dbReference type="SAM" id="Phobius"/>
    </source>
</evidence>
<feature type="transmembrane region" description="Helical" evidence="2">
    <location>
        <begin position="143"/>
        <end position="167"/>
    </location>
</feature>
<proteinExistence type="predicted"/>
<feature type="transmembrane region" description="Helical" evidence="2">
    <location>
        <begin position="65"/>
        <end position="86"/>
    </location>
</feature>
<name>A0ABP4F9U4_9ACTN</name>
<keyword evidence="2" id="KW-1133">Transmembrane helix</keyword>
<dbReference type="Proteomes" id="UP001501371">
    <property type="component" value="Unassembled WGS sequence"/>
</dbReference>
<keyword evidence="2" id="KW-0812">Transmembrane</keyword>